<dbReference type="PANTHER" id="PTHR20881">
    <property type="entry name" value="3-METHYL-2-OXOBUTANOATE HYDROXYMETHYLTRANSFERASE"/>
    <property type="match status" value="1"/>
</dbReference>
<dbReference type="InterPro" id="IPR040442">
    <property type="entry name" value="Pyrv_kinase-like_dom_sf"/>
</dbReference>
<dbReference type="NCBIfam" id="TIGR00222">
    <property type="entry name" value="panB"/>
    <property type="match status" value="1"/>
</dbReference>
<comment type="similarity">
    <text evidence="1">Belongs to the PanB family.</text>
</comment>
<evidence type="ECO:0000256" key="1">
    <source>
        <dbReference type="ARBA" id="ARBA00008676"/>
    </source>
</evidence>
<evidence type="ECO:0000256" key="2">
    <source>
        <dbReference type="ARBA" id="ARBA00012618"/>
    </source>
</evidence>
<sequence>MTAYDSSIAKLIDDCGVDVVLIGDSLGMVIQGHKNTRSVNIQDMLYHTEIVANSCQQALVIADMPFQSYDSRELALTNAQNLVNAGADMVKIEGGQEHEDVFRVLSANNVNVCGHLGLQPQKVAESSEYKIQGKDENSAKLILSDALLLESLGVSSLVLECIPSTLAKEISSKINIPTIGIGAGKDCDGQV</sequence>
<evidence type="ECO:0000313" key="4">
    <source>
        <dbReference type="EMBL" id="SVD19036.1"/>
    </source>
</evidence>
<accession>A0A382TAF6</accession>
<dbReference type="EC" id="2.1.2.11" evidence="2"/>
<dbReference type="PANTHER" id="PTHR20881:SF0">
    <property type="entry name" value="3-METHYL-2-OXOBUTANOATE HYDROXYMETHYLTRANSFERASE"/>
    <property type="match status" value="1"/>
</dbReference>
<keyword evidence="3" id="KW-0808">Transferase</keyword>
<proteinExistence type="inferred from homology"/>
<dbReference type="GO" id="GO:0015940">
    <property type="term" value="P:pantothenate biosynthetic process"/>
    <property type="evidence" value="ECO:0007669"/>
    <property type="project" value="InterPro"/>
</dbReference>
<dbReference type="InterPro" id="IPR015813">
    <property type="entry name" value="Pyrv/PenolPyrv_kinase-like_dom"/>
</dbReference>
<dbReference type="EMBL" id="UINC01135091">
    <property type="protein sequence ID" value="SVD19036.1"/>
    <property type="molecule type" value="Genomic_DNA"/>
</dbReference>
<dbReference type="AlphaFoldDB" id="A0A382TAF6"/>
<evidence type="ECO:0000256" key="3">
    <source>
        <dbReference type="ARBA" id="ARBA00022679"/>
    </source>
</evidence>
<dbReference type="GO" id="GO:0005737">
    <property type="term" value="C:cytoplasm"/>
    <property type="evidence" value="ECO:0007669"/>
    <property type="project" value="TreeGrafter"/>
</dbReference>
<organism evidence="4">
    <name type="scientific">marine metagenome</name>
    <dbReference type="NCBI Taxonomy" id="408172"/>
    <lineage>
        <taxon>unclassified sequences</taxon>
        <taxon>metagenomes</taxon>
        <taxon>ecological metagenomes</taxon>
    </lineage>
</organism>
<dbReference type="SUPFAM" id="SSF51621">
    <property type="entry name" value="Phosphoenolpyruvate/pyruvate domain"/>
    <property type="match status" value="1"/>
</dbReference>
<dbReference type="GO" id="GO:0000287">
    <property type="term" value="F:magnesium ion binding"/>
    <property type="evidence" value="ECO:0007669"/>
    <property type="project" value="TreeGrafter"/>
</dbReference>
<dbReference type="InterPro" id="IPR003700">
    <property type="entry name" value="Pantoate_hydroxy_MeTrfase"/>
</dbReference>
<feature type="non-terminal residue" evidence="4">
    <location>
        <position position="191"/>
    </location>
</feature>
<name>A0A382TAF6_9ZZZZ</name>
<dbReference type="Gene3D" id="3.20.20.60">
    <property type="entry name" value="Phosphoenolpyruvate-binding domains"/>
    <property type="match status" value="1"/>
</dbReference>
<reference evidence="4" key="1">
    <citation type="submission" date="2018-05" db="EMBL/GenBank/DDBJ databases">
        <authorList>
            <person name="Lanie J.A."/>
            <person name="Ng W.-L."/>
            <person name="Kazmierczak K.M."/>
            <person name="Andrzejewski T.M."/>
            <person name="Davidsen T.M."/>
            <person name="Wayne K.J."/>
            <person name="Tettelin H."/>
            <person name="Glass J.I."/>
            <person name="Rusch D."/>
            <person name="Podicherti R."/>
            <person name="Tsui H.-C.T."/>
            <person name="Winkler M.E."/>
        </authorList>
    </citation>
    <scope>NUCLEOTIDE SEQUENCE</scope>
</reference>
<dbReference type="GO" id="GO:0003864">
    <property type="term" value="F:3-methyl-2-oxobutanoate hydroxymethyltransferase activity"/>
    <property type="evidence" value="ECO:0007669"/>
    <property type="project" value="UniProtKB-EC"/>
</dbReference>
<dbReference type="Pfam" id="PF02548">
    <property type="entry name" value="Pantoate_transf"/>
    <property type="match status" value="1"/>
</dbReference>
<gene>
    <name evidence="4" type="ORF">METZ01_LOCUS371890</name>
</gene>
<protein>
    <recommendedName>
        <fullName evidence="2">3-methyl-2-oxobutanoate hydroxymethyltransferase</fullName>
        <ecNumber evidence="2">2.1.2.11</ecNumber>
    </recommendedName>
</protein>